<sequence length="121" mass="13575">MAGIVDEALGKGKEDVLDISNHTKALTEFTRETDTPITIGIQGEWGSGKTSLLNQIHYGLTNLEEAEIKENGSFKQIWVNSWEHSLLCTPEECLIKIINQIINELIGSDVDNYLFNLDNRN</sequence>
<evidence type="ECO:0000313" key="2">
    <source>
        <dbReference type="EMBL" id="SVD35319.1"/>
    </source>
</evidence>
<dbReference type="SUPFAM" id="SSF52540">
    <property type="entry name" value="P-loop containing nucleoside triphosphate hydrolases"/>
    <property type="match status" value="1"/>
</dbReference>
<accession>A0A382UM39</accession>
<dbReference type="InterPro" id="IPR027417">
    <property type="entry name" value="P-loop_NTPase"/>
</dbReference>
<name>A0A382UM39_9ZZZZ</name>
<dbReference type="Pfam" id="PF07693">
    <property type="entry name" value="KAP_NTPase"/>
    <property type="match status" value="1"/>
</dbReference>
<protein>
    <recommendedName>
        <fullName evidence="1">KAP NTPase domain-containing protein</fullName>
    </recommendedName>
</protein>
<evidence type="ECO:0000259" key="1">
    <source>
        <dbReference type="Pfam" id="PF07693"/>
    </source>
</evidence>
<proteinExistence type="predicted"/>
<feature type="domain" description="KAP NTPase" evidence="1">
    <location>
        <begin position="34"/>
        <end position="82"/>
    </location>
</feature>
<organism evidence="2">
    <name type="scientific">marine metagenome</name>
    <dbReference type="NCBI Taxonomy" id="408172"/>
    <lineage>
        <taxon>unclassified sequences</taxon>
        <taxon>metagenomes</taxon>
        <taxon>ecological metagenomes</taxon>
    </lineage>
</organism>
<dbReference type="Gene3D" id="3.40.50.300">
    <property type="entry name" value="P-loop containing nucleotide triphosphate hydrolases"/>
    <property type="match status" value="1"/>
</dbReference>
<reference evidence="2" key="1">
    <citation type="submission" date="2018-05" db="EMBL/GenBank/DDBJ databases">
        <authorList>
            <person name="Lanie J.A."/>
            <person name="Ng W.-L."/>
            <person name="Kazmierczak K.M."/>
            <person name="Andrzejewski T.M."/>
            <person name="Davidsen T.M."/>
            <person name="Wayne K.J."/>
            <person name="Tettelin H."/>
            <person name="Glass J.I."/>
            <person name="Rusch D."/>
            <person name="Podicherti R."/>
            <person name="Tsui H.-C.T."/>
            <person name="Winkler M.E."/>
        </authorList>
    </citation>
    <scope>NUCLEOTIDE SEQUENCE</scope>
</reference>
<gene>
    <name evidence="2" type="ORF">METZ01_LOCUS388173</name>
</gene>
<dbReference type="EMBL" id="UINC01145286">
    <property type="protein sequence ID" value="SVD35319.1"/>
    <property type="molecule type" value="Genomic_DNA"/>
</dbReference>
<dbReference type="InterPro" id="IPR011646">
    <property type="entry name" value="KAP_P-loop"/>
</dbReference>
<dbReference type="AlphaFoldDB" id="A0A382UM39"/>